<proteinExistence type="predicted"/>
<dbReference type="Pfam" id="PF13936">
    <property type="entry name" value="HTH_38"/>
    <property type="match status" value="1"/>
</dbReference>
<dbReference type="EMBL" id="CP097160">
    <property type="protein sequence ID" value="UQN15677.1"/>
    <property type="molecule type" value="Genomic_DNA"/>
</dbReference>
<reference evidence="4" key="1">
    <citation type="submission" date="2022-05" db="EMBL/GenBank/DDBJ databases">
        <title>Complete genome sequence of toluene-degrading Gulosibacter sediminis strain ACHW.36C.</title>
        <authorList>
            <person name="Wai A.C."/>
            <person name="Lai G.K."/>
            <person name="Griffin S.D."/>
            <person name="Leung F.C."/>
        </authorList>
    </citation>
    <scope>NUCLEOTIDE SEQUENCE [LARGE SCALE GENOMIC DNA]</scope>
    <source>
        <strain evidence="4">ACHW.36C</strain>
    </source>
</reference>
<evidence type="ECO:0000259" key="2">
    <source>
        <dbReference type="PROSITE" id="PS50994"/>
    </source>
</evidence>
<dbReference type="NCBIfam" id="NF033563">
    <property type="entry name" value="transpos_IS30"/>
    <property type="match status" value="1"/>
</dbReference>
<dbReference type="PROSITE" id="PS50994">
    <property type="entry name" value="INTEGRASE"/>
    <property type="match status" value="1"/>
</dbReference>
<dbReference type="InterPro" id="IPR025246">
    <property type="entry name" value="IS30-like_HTH"/>
</dbReference>
<dbReference type="PANTHER" id="PTHR10948">
    <property type="entry name" value="TRANSPOSASE"/>
    <property type="match status" value="1"/>
</dbReference>
<dbReference type="InterPro" id="IPR001584">
    <property type="entry name" value="Integrase_cat-core"/>
</dbReference>
<dbReference type="Pfam" id="PF00665">
    <property type="entry name" value="rve"/>
    <property type="match status" value="1"/>
</dbReference>
<dbReference type="InterPro" id="IPR053392">
    <property type="entry name" value="Transposase_IS30-like"/>
</dbReference>
<dbReference type="InterPro" id="IPR051917">
    <property type="entry name" value="Transposase-Integrase"/>
</dbReference>
<protein>
    <submittedName>
        <fullName evidence="4">IS30 family transposase</fullName>
    </submittedName>
</protein>
<accession>A0ABY4MZ08</accession>
<evidence type="ECO:0000313" key="4">
    <source>
        <dbReference type="EMBL" id="UQN15677.1"/>
    </source>
</evidence>
<evidence type="ECO:0000256" key="1">
    <source>
        <dbReference type="ARBA" id="ARBA00023172"/>
    </source>
</evidence>
<dbReference type="SUPFAM" id="SSF53098">
    <property type="entry name" value="Ribonuclease H-like"/>
    <property type="match status" value="1"/>
</dbReference>
<gene>
    <name evidence="4" type="ORF">M3M28_04285</name>
    <name evidence="3" type="ORF">M3M28_08570</name>
</gene>
<organism evidence="4">
    <name type="scientific">Gulosibacter sediminis</name>
    <dbReference type="NCBI Taxonomy" id="1729695"/>
    <lineage>
        <taxon>Bacteria</taxon>
        <taxon>Bacillati</taxon>
        <taxon>Actinomycetota</taxon>
        <taxon>Actinomycetes</taxon>
        <taxon>Micrococcales</taxon>
        <taxon>Microbacteriaceae</taxon>
        <taxon>Gulosibacter</taxon>
    </lineage>
</organism>
<dbReference type="InterPro" id="IPR012337">
    <property type="entry name" value="RNaseH-like_sf"/>
</dbReference>
<keyword evidence="1" id="KW-0233">DNA recombination</keyword>
<name>A0ABY4MZ08_9MICO</name>
<dbReference type="EMBL" id="CP097160">
    <property type="protein sequence ID" value="UQN14106.1"/>
    <property type="molecule type" value="Genomic_DNA"/>
</dbReference>
<evidence type="ECO:0000313" key="3">
    <source>
        <dbReference type="EMBL" id="UQN14106.1"/>
    </source>
</evidence>
<sequence length="402" mass="45829">MPKNPHGNRYKQAVRDQFVDLICKDGLPPARAATRLGIGSGTAARWRRKYVGMTAFELRHHTPITIDQEHIGRGLTFEERVLIQAGIRDQWTQSRIAAEIGRDRSVVCRELHRNTHADGQYSAAAAHLNARHRRRRPKPPILCREDTAPLRGFIEDAMDVGWSPKLIADMLRREPDATMGRVSHETIYRALYVQTRGGLRQDLAKQLSLGRSQRKPQGTTERRGRSIYQDAFTISERPPEVEDRAIPGHWEGDLIVGPGSKSAIGTLVERATRFVILLHLPDGHTANQVATQMIQQMRQLPEQLRQSITWDRGTELAEYRRIQTELVDAVYFADPHSPWQRGSNENTNRLLRHWFKKGTDLSGHTQQDLDEVARKLNTRPRPTLDYDTPAKRLNQILVASTS</sequence>
<dbReference type="PANTHER" id="PTHR10948:SF23">
    <property type="entry name" value="TRANSPOSASE INSI FOR INSERTION SEQUENCE ELEMENT IS30A-RELATED"/>
    <property type="match status" value="1"/>
</dbReference>
<dbReference type="InterPro" id="IPR036397">
    <property type="entry name" value="RNaseH_sf"/>
</dbReference>
<dbReference type="Gene3D" id="3.30.420.10">
    <property type="entry name" value="Ribonuclease H-like superfamily/Ribonuclease H"/>
    <property type="match status" value="1"/>
</dbReference>
<feature type="domain" description="Integrase catalytic" evidence="2">
    <location>
        <begin position="234"/>
        <end position="397"/>
    </location>
</feature>